<dbReference type="PROSITE" id="PS51819">
    <property type="entry name" value="VOC"/>
    <property type="match status" value="1"/>
</dbReference>
<protein>
    <submittedName>
        <fullName evidence="2">Glyoxalase</fullName>
    </submittedName>
</protein>
<accession>A0A6L9Y1D1</accession>
<evidence type="ECO:0000259" key="1">
    <source>
        <dbReference type="PROSITE" id="PS51819"/>
    </source>
</evidence>
<dbReference type="InterPro" id="IPR037523">
    <property type="entry name" value="VOC_core"/>
</dbReference>
<name>A0A6L9Y1D1_9MICO</name>
<evidence type="ECO:0000313" key="3">
    <source>
        <dbReference type="Proteomes" id="UP000474967"/>
    </source>
</evidence>
<proteinExistence type="predicted"/>
<dbReference type="Gene3D" id="3.10.180.10">
    <property type="entry name" value="2,3-Dihydroxybiphenyl 1,2-Dioxygenase, domain 1"/>
    <property type="match status" value="1"/>
</dbReference>
<dbReference type="EMBL" id="JAAGWY010000004">
    <property type="protein sequence ID" value="NEN07499.1"/>
    <property type="molecule type" value="Genomic_DNA"/>
</dbReference>
<dbReference type="PANTHER" id="PTHR36503:SF2">
    <property type="entry name" value="BLR2408 PROTEIN"/>
    <property type="match status" value="1"/>
</dbReference>
<organism evidence="2 3">
    <name type="scientific">Leifsonia tongyongensis</name>
    <dbReference type="NCBI Taxonomy" id="1268043"/>
    <lineage>
        <taxon>Bacteria</taxon>
        <taxon>Bacillati</taxon>
        <taxon>Actinomycetota</taxon>
        <taxon>Actinomycetes</taxon>
        <taxon>Micrococcales</taxon>
        <taxon>Microbacteriaceae</taxon>
        <taxon>Leifsonia</taxon>
    </lineage>
</organism>
<dbReference type="PANTHER" id="PTHR36503">
    <property type="entry name" value="BLR2520 PROTEIN"/>
    <property type="match status" value="1"/>
</dbReference>
<reference evidence="2 3" key="1">
    <citation type="journal article" date="2014" name="J. Microbiol.">
        <title>Diaminobutyricibacter tongyongensis gen. nov., sp. nov. and Homoserinibacter gongjuensis gen. nov., sp. nov. belong to the family Microbacteriaceae.</title>
        <authorList>
            <person name="Kim S.J."/>
            <person name="Ahn J.H."/>
            <person name="Weon H.Y."/>
            <person name="Hamada M."/>
            <person name="Suzuki K."/>
            <person name="Kwon S.W."/>
        </authorList>
    </citation>
    <scope>NUCLEOTIDE SEQUENCE [LARGE SCALE GENOMIC DNA]</scope>
    <source>
        <strain evidence="2 3">NBRC 108724</strain>
    </source>
</reference>
<dbReference type="RefSeq" id="WP_163290948.1">
    <property type="nucleotide sequence ID" value="NZ_JAAGWY010000004.1"/>
</dbReference>
<dbReference type="AlphaFoldDB" id="A0A6L9Y1D1"/>
<evidence type="ECO:0000313" key="2">
    <source>
        <dbReference type="EMBL" id="NEN07499.1"/>
    </source>
</evidence>
<sequence>MPTMIFVNLPVSELERSKAFYSALGFDINPQFSDEKGACVVISDTIYAMIVTKPYFSTFTSKDIADTSTSVAAITALSRDSKADVDAIADKAILAGGIQTNDPQDLGFMYTRSFQDPDGNMWEALWMDPSHVE</sequence>
<dbReference type="SUPFAM" id="SSF54593">
    <property type="entry name" value="Glyoxalase/Bleomycin resistance protein/Dihydroxybiphenyl dioxygenase"/>
    <property type="match status" value="1"/>
</dbReference>
<keyword evidence="3" id="KW-1185">Reference proteome</keyword>
<dbReference type="Proteomes" id="UP000474967">
    <property type="component" value="Unassembled WGS sequence"/>
</dbReference>
<dbReference type="InterPro" id="IPR029068">
    <property type="entry name" value="Glyas_Bleomycin-R_OHBP_Dase"/>
</dbReference>
<comment type="caution">
    <text evidence="2">The sequence shown here is derived from an EMBL/GenBank/DDBJ whole genome shotgun (WGS) entry which is preliminary data.</text>
</comment>
<feature type="domain" description="VOC" evidence="1">
    <location>
        <begin position="3"/>
        <end position="127"/>
    </location>
</feature>
<dbReference type="Pfam" id="PF22677">
    <property type="entry name" value="Ble-like_N"/>
    <property type="match status" value="1"/>
</dbReference>
<dbReference type="InterPro" id="IPR053863">
    <property type="entry name" value="Glyoxy/Ble-like_N"/>
</dbReference>
<gene>
    <name evidence="2" type="ORF">G3T36_16685</name>
</gene>